<sequence length="354" mass="38430">MVGGWTEHNPSSDPKYLKLAHFAIAQQTAGLTHYSTVLRLLKVETQVVAGVNYKLIFETAPSNCAIADGPYSIEHCKPTTDQVLLLTGFCYQLPVFPTCLPVLQAGAADSFRVDCDRFFDHLCSPLPNLETSEFLTWQRATIPADQDTYIKRADSTTLLGHGTAHEMPRHSPLMLFQVTAENLLSDHFLIHITTALTTSLDGTQSLTLTGRHFALILFPSPLNLTMTGRRASPQRFPVAVAFAHVTRSQARMLTFSVYGVAVNVSNAPSAPSSKMPNFPSVLLLCGAEIVAHGASLEHSRWSALCDGLDSPLHSRSTWYLVKSILGNKPALAPTSAKALAQGTPSDGFDKLTSL</sequence>
<name>A0ACB8C8P0_DERSI</name>
<dbReference type="Proteomes" id="UP000821865">
    <property type="component" value="Chromosome 8"/>
</dbReference>
<dbReference type="EMBL" id="CM023477">
    <property type="protein sequence ID" value="KAH7937303.1"/>
    <property type="molecule type" value="Genomic_DNA"/>
</dbReference>
<reference evidence="1" key="1">
    <citation type="submission" date="2020-05" db="EMBL/GenBank/DDBJ databases">
        <title>Large-scale comparative analyses of tick genomes elucidate their genetic diversity and vector capacities.</title>
        <authorList>
            <person name="Jia N."/>
            <person name="Wang J."/>
            <person name="Shi W."/>
            <person name="Du L."/>
            <person name="Sun Y."/>
            <person name="Zhan W."/>
            <person name="Jiang J."/>
            <person name="Wang Q."/>
            <person name="Zhang B."/>
            <person name="Ji P."/>
            <person name="Sakyi L.B."/>
            <person name="Cui X."/>
            <person name="Yuan T."/>
            <person name="Jiang B."/>
            <person name="Yang W."/>
            <person name="Lam T.T.-Y."/>
            <person name="Chang Q."/>
            <person name="Ding S."/>
            <person name="Wang X."/>
            <person name="Zhu J."/>
            <person name="Ruan X."/>
            <person name="Zhao L."/>
            <person name="Wei J."/>
            <person name="Que T."/>
            <person name="Du C."/>
            <person name="Cheng J."/>
            <person name="Dai P."/>
            <person name="Han X."/>
            <person name="Huang E."/>
            <person name="Gao Y."/>
            <person name="Liu J."/>
            <person name="Shao H."/>
            <person name="Ye R."/>
            <person name="Li L."/>
            <person name="Wei W."/>
            <person name="Wang X."/>
            <person name="Wang C."/>
            <person name="Yang T."/>
            <person name="Huo Q."/>
            <person name="Li W."/>
            <person name="Guo W."/>
            <person name="Chen H."/>
            <person name="Zhou L."/>
            <person name="Ni X."/>
            <person name="Tian J."/>
            <person name="Zhou Y."/>
            <person name="Sheng Y."/>
            <person name="Liu T."/>
            <person name="Pan Y."/>
            <person name="Xia L."/>
            <person name="Li J."/>
            <person name="Zhao F."/>
            <person name="Cao W."/>
        </authorList>
    </citation>
    <scope>NUCLEOTIDE SEQUENCE</scope>
    <source>
        <strain evidence="1">Dsil-2018</strain>
    </source>
</reference>
<organism evidence="1 2">
    <name type="scientific">Dermacentor silvarum</name>
    <name type="common">Tick</name>
    <dbReference type="NCBI Taxonomy" id="543639"/>
    <lineage>
        <taxon>Eukaryota</taxon>
        <taxon>Metazoa</taxon>
        <taxon>Ecdysozoa</taxon>
        <taxon>Arthropoda</taxon>
        <taxon>Chelicerata</taxon>
        <taxon>Arachnida</taxon>
        <taxon>Acari</taxon>
        <taxon>Parasitiformes</taxon>
        <taxon>Ixodida</taxon>
        <taxon>Ixodoidea</taxon>
        <taxon>Ixodidae</taxon>
        <taxon>Rhipicephalinae</taxon>
        <taxon>Dermacentor</taxon>
    </lineage>
</organism>
<keyword evidence="2" id="KW-1185">Reference proteome</keyword>
<protein>
    <submittedName>
        <fullName evidence="1">Uncharacterized protein</fullName>
    </submittedName>
</protein>
<evidence type="ECO:0000313" key="1">
    <source>
        <dbReference type="EMBL" id="KAH7937303.1"/>
    </source>
</evidence>
<comment type="caution">
    <text evidence="1">The sequence shown here is derived from an EMBL/GenBank/DDBJ whole genome shotgun (WGS) entry which is preliminary data.</text>
</comment>
<gene>
    <name evidence="1" type="ORF">HPB49_010474</name>
</gene>
<accession>A0ACB8C8P0</accession>
<evidence type="ECO:0000313" key="2">
    <source>
        <dbReference type="Proteomes" id="UP000821865"/>
    </source>
</evidence>
<proteinExistence type="predicted"/>